<feature type="region of interest" description="Disordered" evidence="1">
    <location>
        <begin position="28"/>
        <end position="82"/>
    </location>
</feature>
<evidence type="ECO:0000256" key="2">
    <source>
        <dbReference type="SAM" id="SignalP"/>
    </source>
</evidence>
<keyword evidence="2" id="KW-0732">Signal</keyword>
<evidence type="ECO:0000313" key="4">
    <source>
        <dbReference type="Proteomes" id="UP000515308"/>
    </source>
</evidence>
<organism evidence="3 4">
    <name type="scientific">Plasmodium vinckei lentum</name>
    <dbReference type="NCBI Taxonomy" id="138297"/>
    <lineage>
        <taxon>Eukaryota</taxon>
        <taxon>Sar</taxon>
        <taxon>Alveolata</taxon>
        <taxon>Apicomplexa</taxon>
        <taxon>Aconoidasida</taxon>
        <taxon>Haemosporida</taxon>
        <taxon>Plasmodiidae</taxon>
        <taxon>Plasmodium</taxon>
        <taxon>Plasmodium (Vinckeia)</taxon>
    </lineage>
</organism>
<dbReference type="EMBL" id="LR865365">
    <property type="protein sequence ID" value="CAD2085520.1"/>
    <property type="molecule type" value="Genomic_DNA"/>
</dbReference>
<feature type="signal peptide" evidence="2">
    <location>
        <begin position="1"/>
        <end position="21"/>
    </location>
</feature>
<feature type="chain" id="PRO_5028451069" evidence="2">
    <location>
        <begin position="22"/>
        <end position="312"/>
    </location>
</feature>
<proteinExistence type="predicted"/>
<protein>
    <submittedName>
        <fullName evidence="3">Fam-a protein</fullName>
    </submittedName>
</protein>
<dbReference type="InterPro" id="IPR006486">
    <property type="entry name" value="PYST_A"/>
</dbReference>
<reference evidence="3 4" key="1">
    <citation type="submission" date="2020-08" db="EMBL/GenBank/DDBJ databases">
        <authorList>
            <person name="Ramaprasad A."/>
        </authorList>
    </citation>
    <scope>NUCLEOTIDE SEQUENCE [LARGE SCALE GENOMIC DNA]</scope>
</reference>
<evidence type="ECO:0000313" key="3">
    <source>
        <dbReference type="EMBL" id="CAD2085520.1"/>
    </source>
</evidence>
<accession>A0A6V7RX34</accession>
<gene>
    <name evidence="3" type="ORF">PVLDE_0301690</name>
</gene>
<evidence type="ECO:0000256" key="1">
    <source>
        <dbReference type="SAM" id="MobiDB-lite"/>
    </source>
</evidence>
<dbReference type="NCBIfam" id="TIGR01599">
    <property type="entry name" value="PYST-A"/>
    <property type="match status" value="1"/>
</dbReference>
<name>A0A6V7RX34_PLAVN</name>
<sequence length="312" mass="35890">MNKFCIKIVLLLLSIFVYVNNKTFATELGPKKTPQKVSQKAPSKVPQKDPQKTPPKVPQKDSQKTPPKVPQKDSNKAATSELTDPCLTSEEIYEKNKHLLCTDPEEIKNAAKLMNEVVTKFKHHAITTHGYELYKNNHSYNTCMYKKKLEDHTNVEKINYSVDGRDKYNNEINKLWSSDNAKIFNARSVKRKIVRVYNPNLVLIQQRYKRRRFSRPKYFYALATKVDVSGYETIIVMTSVNVNDHNPSNNEYKNTIIENANLFKIDIDSEDDIRKGKLKKTFVNIAGYLINKKCDGCARITFVASIHGHSCI</sequence>
<dbReference type="Proteomes" id="UP000515308">
    <property type="component" value="Chromosome PVLDE_03"/>
</dbReference>
<dbReference type="SUPFAM" id="SSF55961">
    <property type="entry name" value="Bet v1-like"/>
    <property type="match status" value="1"/>
</dbReference>
<dbReference type="AlphaFoldDB" id="A0A6V7RX34"/>
<dbReference type="VEuPathDB" id="PlasmoDB:PVLDE_0301690"/>